<dbReference type="GO" id="GO:0052689">
    <property type="term" value="F:carboxylic ester hydrolase activity"/>
    <property type="evidence" value="ECO:0007669"/>
    <property type="project" value="UniProtKB-KW"/>
</dbReference>
<keyword evidence="2" id="KW-0719">Serine esterase</keyword>
<evidence type="ECO:0000256" key="8">
    <source>
        <dbReference type="SAM" id="SignalP"/>
    </source>
</evidence>
<keyword evidence="5" id="KW-0325">Glycoprotein</keyword>
<dbReference type="InterPro" id="IPR029058">
    <property type="entry name" value="AB_hydrolase_fold"/>
</dbReference>
<gene>
    <name evidence="10" type="ORF">PMACD_LOCUS2956</name>
</gene>
<sequence>MLLLSILYILTIVFAQDPVANIAQGRVVGIKVFMENSLEPIEIYFGIPYAAPPIGKLRFSPPERHNGWKRTFFAHRMAPSCPQVDTDSKDSSENCLYLNIWTSRRVDGQLQPVIIIFYSETWTGGSLNLPCQELASEGVVVVTVAYRLHLLSFFTLKSVIARGNLALLDQYMALLWVRENISAFGGDPTSVTLLGHSAGADSVLHHVVSPRTTGLYHRVIIMSPRNIWQGIYENRSVTAGEQAKVSKEIARAIGCVNYTSRDEDILQCMKDKPLEEIIKLFSNTTLEKYMQPTSDDFLPVSMQYLPSTLEKAIRHPSGLNVPVDIMIGTTDLNSLRLRDSLFKSFLRKSNKQIYDFSMESVLPNILNVLLLKNSETYQTLQEAVRWEYWNRIQEDIDNFSALESLGFMDSVVNWAIASSYLAEKLATQVPRVYVFRYSFPSKVDLYGNRLNFTGAVNGADLIALFGDAIILQVARRSPTNDEKQISTFFRYYVMNFVKFGSPTTQEKWPRFTVKDKTIFEICDNEIYSYCRFKSVKKDISFWLQYLPQLANSTLRNKEYFDMIVGYGDGYRLRGGVYAMCGISIILLLMLFTSGLLLRRRRFYRPSSVDSQIAY</sequence>
<feature type="chain" id="PRO_5032294052" description="Carboxylic ester hydrolase" evidence="8">
    <location>
        <begin position="16"/>
        <end position="614"/>
    </location>
</feature>
<dbReference type="Proteomes" id="UP000663880">
    <property type="component" value="Unassembled WGS sequence"/>
</dbReference>
<feature type="domain" description="Carboxylesterase type B" evidence="9">
    <location>
        <begin position="16"/>
        <end position="525"/>
    </location>
</feature>
<evidence type="ECO:0000256" key="6">
    <source>
        <dbReference type="RuleBase" id="RU361235"/>
    </source>
</evidence>
<keyword evidence="7" id="KW-0472">Membrane</keyword>
<dbReference type="OrthoDB" id="19501at2759"/>
<dbReference type="Pfam" id="PF00135">
    <property type="entry name" value="COesterase"/>
    <property type="match status" value="1"/>
</dbReference>
<dbReference type="InterPro" id="IPR051093">
    <property type="entry name" value="Neuroligin/BSAL"/>
</dbReference>
<evidence type="ECO:0000256" key="7">
    <source>
        <dbReference type="SAM" id="Phobius"/>
    </source>
</evidence>
<name>A0A821NVB7_9NEOP</name>
<keyword evidence="4" id="KW-1015">Disulfide bond</keyword>
<keyword evidence="7" id="KW-0812">Transmembrane</keyword>
<keyword evidence="3 6" id="KW-0378">Hydrolase</keyword>
<dbReference type="EC" id="3.1.1.-" evidence="6"/>
<dbReference type="Gene3D" id="3.40.50.1820">
    <property type="entry name" value="alpha/beta hydrolase"/>
    <property type="match status" value="1"/>
</dbReference>
<evidence type="ECO:0000256" key="4">
    <source>
        <dbReference type="ARBA" id="ARBA00023157"/>
    </source>
</evidence>
<evidence type="ECO:0000256" key="5">
    <source>
        <dbReference type="ARBA" id="ARBA00023180"/>
    </source>
</evidence>
<dbReference type="SUPFAM" id="SSF53474">
    <property type="entry name" value="alpha/beta-Hydrolases"/>
    <property type="match status" value="1"/>
</dbReference>
<comment type="caution">
    <text evidence="10">The sequence shown here is derived from an EMBL/GenBank/DDBJ whole genome shotgun (WGS) entry which is preliminary data.</text>
</comment>
<proteinExistence type="inferred from homology"/>
<evidence type="ECO:0000313" key="10">
    <source>
        <dbReference type="EMBL" id="CAF4792187.1"/>
    </source>
</evidence>
<evidence type="ECO:0000256" key="1">
    <source>
        <dbReference type="ARBA" id="ARBA00005964"/>
    </source>
</evidence>
<evidence type="ECO:0000256" key="2">
    <source>
        <dbReference type="ARBA" id="ARBA00022487"/>
    </source>
</evidence>
<dbReference type="AlphaFoldDB" id="A0A821NVB7"/>
<dbReference type="InterPro" id="IPR002018">
    <property type="entry name" value="CarbesteraseB"/>
</dbReference>
<feature type="signal peptide" evidence="8">
    <location>
        <begin position="1"/>
        <end position="15"/>
    </location>
</feature>
<feature type="transmembrane region" description="Helical" evidence="7">
    <location>
        <begin position="576"/>
        <end position="597"/>
    </location>
</feature>
<keyword evidence="7" id="KW-1133">Transmembrane helix</keyword>
<comment type="similarity">
    <text evidence="1 6">Belongs to the type-B carboxylesterase/lipase family.</text>
</comment>
<organism evidence="10 11">
    <name type="scientific">Pieris macdunnoughi</name>
    <dbReference type="NCBI Taxonomy" id="345717"/>
    <lineage>
        <taxon>Eukaryota</taxon>
        <taxon>Metazoa</taxon>
        <taxon>Ecdysozoa</taxon>
        <taxon>Arthropoda</taxon>
        <taxon>Hexapoda</taxon>
        <taxon>Insecta</taxon>
        <taxon>Pterygota</taxon>
        <taxon>Neoptera</taxon>
        <taxon>Endopterygota</taxon>
        <taxon>Lepidoptera</taxon>
        <taxon>Glossata</taxon>
        <taxon>Ditrysia</taxon>
        <taxon>Papilionoidea</taxon>
        <taxon>Pieridae</taxon>
        <taxon>Pierinae</taxon>
        <taxon>Pieris</taxon>
    </lineage>
</organism>
<dbReference type="InterPro" id="IPR019826">
    <property type="entry name" value="Carboxylesterase_B_AS"/>
</dbReference>
<reference evidence="10" key="1">
    <citation type="submission" date="2021-02" db="EMBL/GenBank/DDBJ databases">
        <authorList>
            <person name="Steward A R."/>
        </authorList>
    </citation>
    <scope>NUCLEOTIDE SEQUENCE</scope>
</reference>
<protein>
    <recommendedName>
        <fullName evidence="6">Carboxylic ester hydrolase</fullName>
        <ecNumber evidence="6">3.1.1.-</ecNumber>
    </recommendedName>
</protein>
<keyword evidence="8" id="KW-0732">Signal</keyword>
<evidence type="ECO:0000256" key="3">
    <source>
        <dbReference type="ARBA" id="ARBA00022801"/>
    </source>
</evidence>
<dbReference type="PROSITE" id="PS00122">
    <property type="entry name" value="CARBOXYLESTERASE_B_1"/>
    <property type="match status" value="1"/>
</dbReference>
<evidence type="ECO:0000259" key="9">
    <source>
        <dbReference type="Pfam" id="PF00135"/>
    </source>
</evidence>
<dbReference type="EMBL" id="CAJOBZ010000005">
    <property type="protein sequence ID" value="CAF4792187.1"/>
    <property type="molecule type" value="Genomic_DNA"/>
</dbReference>
<evidence type="ECO:0000313" key="11">
    <source>
        <dbReference type="Proteomes" id="UP000663880"/>
    </source>
</evidence>
<keyword evidence="11" id="KW-1185">Reference proteome</keyword>
<dbReference type="PANTHER" id="PTHR43903">
    <property type="entry name" value="NEUROLIGIN"/>
    <property type="match status" value="1"/>
</dbReference>
<accession>A0A821NVB7</accession>